<dbReference type="AlphaFoldDB" id="A0AAD9T6U2"/>
<reference evidence="1 2" key="1">
    <citation type="journal article" date="2014" name="Nature">
        <title>The genome of Eucalyptus grandis.</title>
        <authorList>
            <person name="Myburg A.A."/>
            <person name="Grattapaglia D."/>
            <person name="Tuskan G.A."/>
            <person name="Hellsten U."/>
            <person name="Hayes R.D."/>
            <person name="Grimwood J."/>
            <person name="Jenkins J."/>
            <person name="Lindquist E."/>
            <person name="Tice H."/>
            <person name="Bauer D."/>
            <person name="Goodstein D.M."/>
            <person name="Dubchak I."/>
            <person name="Poliakov A."/>
            <person name="Mizrachi E."/>
            <person name="Kullan A.R."/>
            <person name="Hussey S.G."/>
            <person name="Pinard D."/>
            <person name="van der Merwe K."/>
            <person name="Singh P."/>
            <person name="van Jaarsveld I."/>
            <person name="Silva-Junior O.B."/>
            <person name="Togawa R.C."/>
            <person name="Pappas M.R."/>
            <person name="Faria D.A."/>
            <person name="Sansaloni C.P."/>
            <person name="Petroli C.D."/>
            <person name="Yang X."/>
            <person name="Ranjan P."/>
            <person name="Tschaplinski T.J."/>
            <person name="Ye C.Y."/>
            <person name="Li T."/>
            <person name="Sterck L."/>
            <person name="Vanneste K."/>
            <person name="Murat F."/>
            <person name="Soler M."/>
            <person name="Clemente H.S."/>
            <person name="Saidi N."/>
            <person name="Cassan-Wang H."/>
            <person name="Dunand C."/>
            <person name="Hefer C.A."/>
            <person name="Bornberg-Bauer E."/>
            <person name="Kersting A.R."/>
            <person name="Vining K."/>
            <person name="Amarasinghe V."/>
            <person name="Ranik M."/>
            <person name="Naithani S."/>
            <person name="Elser J."/>
            <person name="Boyd A.E."/>
            <person name="Liston A."/>
            <person name="Spatafora J.W."/>
            <person name="Dharmwardhana P."/>
            <person name="Raja R."/>
            <person name="Sullivan C."/>
            <person name="Romanel E."/>
            <person name="Alves-Ferreira M."/>
            <person name="Kulheim C."/>
            <person name="Foley W."/>
            <person name="Carocha V."/>
            <person name="Paiva J."/>
            <person name="Kudrna D."/>
            <person name="Brommonschenkel S.H."/>
            <person name="Pasquali G."/>
            <person name="Byrne M."/>
            <person name="Rigault P."/>
            <person name="Tibbits J."/>
            <person name="Spokevicius A."/>
            <person name="Jones R.C."/>
            <person name="Steane D.A."/>
            <person name="Vaillancourt R.E."/>
            <person name="Potts B.M."/>
            <person name="Joubert F."/>
            <person name="Barry K."/>
            <person name="Pappas G.J."/>
            <person name="Strauss S.H."/>
            <person name="Jaiswal P."/>
            <person name="Grima-Pettenati J."/>
            <person name="Salse J."/>
            <person name="Van de Peer Y."/>
            <person name="Rokhsar D.S."/>
            <person name="Schmutz J."/>
        </authorList>
    </citation>
    <scope>NUCLEOTIDE SEQUENCE [LARGE SCALE GENOMIC DNA]</scope>
    <source>
        <strain evidence="2">cv. BRASUZ1</strain>
        <tissue evidence="1">Leaf extractions</tissue>
    </source>
</reference>
<comment type="caution">
    <text evidence="1">The sequence shown here is derived from an EMBL/GenBank/DDBJ whole genome shotgun (WGS) entry which is preliminary data.</text>
</comment>
<accession>A0AAD9T6U2</accession>
<gene>
    <name evidence="1" type="ORF">EUGRSUZ_L03523</name>
</gene>
<dbReference type="Proteomes" id="UP000030711">
    <property type="component" value="Unassembled WGS sequence"/>
</dbReference>
<evidence type="ECO:0000313" key="1">
    <source>
        <dbReference type="EMBL" id="KAK2631027.1"/>
    </source>
</evidence>
<organism evidence="1 2">
    <name type="scientific">Eucalyptus grandis</name>
    <name type="common">Flooded gum</name>
    <dbReference type="NCBI Taxonomy" id="71139"/>
    <lineage>
        <taxon>Eukaryota</taxon>
        <taxon>Viridiplantae</taxon>
        <taxon>Streptophyta</taxon>
        <taxon>Embryophyta</taxon>
        <taxon>Tracheophyta</taxon>
        <taxon>Spermatophyta</taxon>
        <taxon>Magnoliopsida</taxon>
        <taxon>eudicotyledons</taxon>
        <taxon>Gunneridae</taxon>
        <taxon>Pentapetalae</taxon>
        <taxon>rosids</taxon>
        <taxon>malvids</taxon>
        <taxon>Myrtales</taxon>
        <taxon>Myrtaceae</taxon>
        <taxon>Myrtoideae</taxon>
        <taxon>Eucalypteae</taxon>
        <taxon>Eucalyptus</taxon>
    </lineage>
</organism>
<evidence type="ECO:0000313" key="2">
    <source>
        <dbReference type="Proteomes" id="UP000030711"/>
    </source>
</evidence>
<name>A0AAD9T6U2_EUCGR</name>
<dbReference type="EMBL" id="MU851554">
    <property type="protein sequence ID" value="KAK2631027.1"/>
    <property type="molecule type" value="Genomic_DNA"/>
</dbReference>
<proteinExistence type="predicted"/>
<keyword evidence="2" id="KW-1185">Reference proteome</keyword>
<protein>
    <submittedName>
        <fullName evidence="1">Uncharacterized protein</fullName>
    </submittedName>
</protein>
<sequence>MGNYFGSHHHLQWCVWFALDCGCFSCKTFMVSKIADFYSSLHVIFHASLPYGYVAFPFSFIFVETIMASTENVVDGSVALLC</sequence>